<accession>A0A3M7M9W4</accession>
<reference evidence="2 3" key="1">
    <citation type="journal article" date="2014" name="PLoS ONE">
        <title>De novo Genome Assembly of the Fungal Plant Pathogen Pyrenophora semeniperda.</title>
        <authorList>
            <person name="Soliai M.M."/>
            <person name="Meyer S.E."/>
            <person name="Udall J.A."/>
            <person name="Elzinga D.E."/>
            <person name="Hermansen R.A."/>
            <person name="Bodily P.M."/>
            <person name="Hart A.A."/>
            <person name="Coleman C.E."/>
        </authorList>
    </citation>
    <scope>NUCLEOTIDE SEQUENCE [LARGE SCALE GENOMIC DNA]</scope>
    <source>
        <strain evidence="2 3">CCB06</strain>
        <tissue evidence="2">Mycelium</tissue>
    </source>
</reference>
<dbReference type="Proteomes" id="UP000265663">
    <property type="component" value="Unassembled WGS sequence"/>
</dbReference>
<feature type="region of interest" description="Disordered" evidence="1">
    <location>
        <begin position="409"/>
        <end position="442"/>
    </location>
</feature>
<dbReference type="EMBL" id="KE747826">
    <property type="protein sequence ID" value="RMZ71315.1"/>
    <property type="molecule type" value="Genomic_DNA"/>
</dbReference>
<keyword evidence="3" id="KW-1185">Reference proteome</keyword>
<evidence type="ECO:0000256" key="1">
    <source>
        <dbReference type="SAM" id="MobiDB-lite"/>
    </source>
</evidence>
<feature type="region of interest" description="Disordered" evidence="1">
    <location>
        <begin position="542"/>
        <end position="608"/>
    </location>
</feature>
<protein>
    <submittedName>
        <fullName evidence="2">Uncharacterized protein</fullName>
    </submittedName>
</protein>
<sequence>MSSYDCYFGNHTHHNNLQVHKLLPFTSTLISLTHDEHFTIIDHSEHKITTPQSLDHQEVTPIFTNQQQNMSLAPKQIYAPRVLPAVDNQAVYNQAKAKVMSLLSQMFYRSLVEYGAIRVLIWYPSTTGTFPWEHYVELIKGGLEADYGRHDDDHMWFAIRSGRKTSIEIDVKMCMTSEMFELDRFQLNYASLRKLIGSMIEPLGLSIDTEGLHICIEENEELEIPSARVFVSEDPEDVLKIVRLDRRILDGGFKSRDEIYEYLASSWLFNPGHFANARPAEEAEAASLPEKAVADWTRVVIEWLPQYYPGSHKPFVQDLHHWYACTRKQVQRCVFAMFPSVPITYYKWNDPDGKLENLGEILVEMLAQAIPSGTNGAWMDDFPYPRLLHGHVEPGPQLPLQGPLPLICVSADPTSQPQTPEDDDPTSQPQTPEDDVPPLLDSLPRDPPDPYILYQPAAEILPKNKVLCLACWTVVDEETGTLSLRTEPCYDEVEMRWIDAIYSGATGTDLIDWARDMWWRVWVRQTRWHYVQHWRSIMEEEDKKKAEEDRKRQEEEDRKKKEEDRKKKEEDRNKKEEDKKKAEEDRKKEEEAREQEEYRKAAQLVLGI</sequence>
<dbReference type="AlphaFoldDB" id="A0A3M7M9W4"/>
<dbReference type="OrthoDB" id="4708870at2759"/>
<gene>
    <name evidence="2" type="ORF">GMOD_00005850</name>
</gene>
<proteinExistence type="predicted"/>
<organism evidence="2 3">
    <name type="scientific">Pyrenophora seminiperda CCB06</name>
    <dbReference type="NCBI Taxonomy" id="1302712"/>
    <lineage>
        <taxon>Eukaryota</taxon>
        <taxon>Fungi</taxon>
        <taxon>Dikarya</taxon>
        <taxon>Ascomycota</taxon>
        <taxon>Pezizomycotina</taxon>
        <taxon>Dothideomycetes</taxon>
        <taxon>Pleosporomycetidae</taxon>
        <taxon>Pleosporales</taxon>
        <taxon>Pleosporineae</taxon>
        <taxon>Pleosporaceae</taxon>
        <taxon>Pyrenophora</taxon>
    </lineage>
</organism>
<feature type="compositionally biased region" description="Basic and acidic residues" evidence="1">
    <location>
        <begin position="542"/>
        <end position="600"/>
    </location>
</feature>
<evidence type="ECO:0000313" key="2">
    <source>
        <dbReference type="EMBL" id="RMZ71315.1"/>
    </source>
</evidence>
<evidence type="ECO:0000313" key="3">
    <source>
        <dbReference type="Proteomes" id="UP000265663"/>
    </source>
</evidence>
<name>A0A3M7M9W4_9PLEO</name>